<feature type="compositionally biased region" description="Basic and acidic residues" evidence="1">
    <location>
        <begin position="262"/>
        <end position="273"/>
    </location>
</feature>
<reference evidence="2 3" key="1">
    <citation type="journal article" date="2012" name="Science">
        <title>The Paleozoic origin of enzymatic lignin decomposition reconstructed from 31 fungal genomes.</title>
        <authorList>
            <person name="Floudas D."/>
            <person name="Binder M."/>
            <person name="Riley R."/>
            <person name="Barry K."/>
            <person name="Blanchette R.A."/>
            <person name="Henrissat B."/>
            <person name="Martinez A.T."/>
            <person name="Otillar R."/>
            <person name="Spatafora J.W."/>
            <person name="Yadav J.S."/>
            <person name="Aerts A."/>
            <person name="Benoit I."/>
            <person name="Boyd A."/>
            <person name="Carlson A."/>
            <person name="Copeland A."/>
            <person name="Coutinho P.M."/>
            <person name="de Vries R.P."/>
            <person name="Ferreira P."/>
            <person name="Findley K."/>
            <person name="Foster B."/>
            <person name="Gaskell J."/>
            <person name="Glotzer D."/>
            <person name="Gorecki P."/>
            <person name="Heitman J."/>
            <person name="Hesse C."/>
            <person name="Hori C."/>
            <person name="Igarashi K."/>
            <person name="Jurgens J.A."/>
            <person name="Kallen N."/>
            <person name="Kersten P."/>
            <person name="Kohler A."/>
            <person name="Kuees U."/>
            <person name="Kumar T.K.A."/>
            <person name="Kuo A."/>
            <person name="LaButti K."/>
            <person name="Larrondo L.F."/>
            <person name="Lindquist E."/>
            <person name="Ling A."/>
            <person name="Lombard V."/>
            <person name="Lucas S."/>
            <person name="Lundell T."/>
            <person name="Martin R."/>
            <person name="McLaughlin D.J."/>
            <person name="Morgenstern I."/>
            <person name="Morin E."/>
            <person name="Murat C."/>
            <person name="Nagy L.G."/>
            <person name="Nolan M."/>
            <person name="Ohm R.A."/>
            <person name="Patyshakuliyeva A."/>
            <person name="Rokas A."/>
            <person name="Ruiz-Duenas F.J."/>
            <person name="Sabat G."/>
            <person name="Salamov A."/>
            <person name="Samejima M."/>
            <person name="Schmutz J."/>
            <person name="Slot J.C."/>
            <person name="St John F."/>
            <person name="Stenlid J."/>
            <person name="Sun H."/>
            <person name="Sun S."/>
            <person name="Syed K."/>
            <person name="Tsang A."/>
            <person name="Wiebenga A."/>
            <person name="Young D."/>
            <person name="Pisabarro A."/>
            <person name="Eastwood D.C."/>
            <person name="Martin F."/>
            <person name="Cullen D."/>
            <person name="Grigoriev I.V."/>
            <person name="Hibbett D.S."/>
        </authorList>
    </citation>
    <scope>NUCLEOTIDE SEQUENCE</scope>
    <source>
        <strain evidence="3">FP-58527</strain>
    </source>
</reference>
<feature type="compositionally biased region" description="Low complexity" evidence="1">
    <location>
        <begin position="152"/>
        <end position="164"/>
    </location>
</feature>
<dbReference type="AlphaFoldDB" id="S8DVW7"/>
<accession>S8DVW7</accession>
<evidence type="ECO:0000313" key="3">
    <source>
        <dbReference type="Proteomes" id="UP000015241"/>
    </source>
</evidence>
<dbReference type="HOGENOM" id="CLU_590573_0_0_1"/>
<gene>
    <name evidence="2" type="ORF">FOMPIDRAFT_1052493</name>
</gene>
<feature type="region of interest" description="Disordered" evidence="1">
    <location>
        <begin position="245"/>
        <end position="285"/>
    </location>
</feature>
<dbReference type="InParanoid" id="S8DVW7"/>
<dbReference type="EMBL" id="KE504177">
    <property type="protein sequence ID" value="EPS97281.1"/>
    <property type="molecule type" value="Genomic_DNA"/>
</dbReference>
<evidence type="ECO:0000256" key="1">
    <source>
        <dbReference type="SAM" id="MobiDB-lite"/>
    </source>
</evidence>
<protein>
    <submittedName>
        <fullName evidence="2">Uncharacterized protein</fullName>
    </submittedName>
</protein>
<dbReference type="OrthoDB" id="10480060at2759"/>
<name>S8DVW7_FOMSC</name>
<sequence>MQSDTRYDLPSNTPIVINSSALPGQRTDWKTTPIGPYGSTQEYPFTFSLQLPTFPSRTHSFASASAHAEDMTFGDEPSGCGSDFGLSGILENALLDVYGTTSVDFSLFTQATSPPHPEFDPHGYGYGQIRRDTAATACGTYDSGATFTVPQNSSGARSPSNSSGMYKGAPSYPPPRSVNFDNIYYAEFPILLFVHPILLFPTGRTIGDSTEQHRNDVFARLGVTPSSSLPISRQITLGRKHALDANEGLPAPTKRPRASNQTHEHSGSVEARRQPRTRLHPPLNFTRGVSSTMTVTCIWGRSRGVQCGVSGLAMDVWAHIKRDHGLQHQAHPKPSRSMRCGWDGCSVQDNPESLLKHWKTWHREDLALQAPPATGGGIDRSMNLRCQICPPRPGDEVTQSGPEWTTLAEMARHVGQEHFKTETHTQWCEVCGEHLAKVTFQKRSNHPGWCVQSFMLHNPYFAK</sequence>
<dbReference type="Proteomes" id="UP000015241">
    <property type="component" value="Unassembled WGS sequence"/>
</dbReference>
<feature type="region of interest" description="Disordered" evidence="1">
    <location>
        <begin position="149"/>
        <end position="170"/>
    </location>
</feature>
<proteinExistence type="predicted"/>
<keyword evidence="3" id="KW-1185">Reference proteome</keyword>
<organism evidence="2 3">
    <name type="scientific">Fomitopsis schrenkii</name>
    <name type="common">Brown rot fungus</name>
    <dbReference type="NCBI Taxonomy" id="2126942"/>
    <lineage>
        <taxon>Eukaryota</taxon>
        <taxon>Fungi</taxon>
        <taxon>Dikarya</taxon>
        <taxon>Basidiomycota</taxon>
        <taxon>Agaricomycotina</taxon>
        <taxon>Agaricomycetes</taxon>
        <taxon>Polyporales</taxon>
        <taxon>Fomitopsis</taxon>
    </lineage>
</organism>
<evidence type="ECO:0000313" key="2">
    <source>
        <dbReference type="EMBL" id="EPS97281.1"/>
    </source>
</evidence>